<gene>
    <name evidence="1" type="ORF">vBKpnF48_41</name>
</gene>
<organism evidence="1 2">
    <name type="scientific">Klebsiella phage vB_Kpn_F48</name>
    <dbReference type="NCBI Taxonomy" id="2070028"/>
    <lineage>
        <taxon>Viruses</taxon>
        <taxon>Duplodnaviria</taxon>
        <taxon>Heunggongvirae</taxon>
        <taxon>Uroviricota</taxon>
        <taxon>Caudoviricetes</taxon>
        <taxon>Marfavirus</taxon>
        <taxon>Marfavirus F48</taxon>
    </lineage>
</organism>
<evidence type="ECO:0000313" key="2">
    <source>
        <dbReference type="Proteomes" id="UP000240294"/>
    </source>
</evidence>
<evidence type="ECO:0000313" key="1">
    <source>
        <dbReference type="EMBL" id="AUO78666.1"/>
    </source>
</evidence>
<accession>A0A2I6UFH7</accession>
<dbReference type="EMBL" id="MG746602">
    <property type="protein sequence ID" value="AUO78666.1"/>
    <property type="molecule type" value="Genomic_DNA"/>
</dbReference>
<name>A0A2I6UFH7_9CAUD</name>
<sequence length="93" mass="10390">MSIGKLEVGDLILTRTYTGDESVEICQYRGATGSLMYMVYHPEAILKYNQERFVKDIDSQPASVRIVRMSNADAWAEVMMRAAESLQAGNVVV</sequence>
<protein>
    <submittedName>
        <fullName evidence="1">Uncharacterized protein</fullName>
    </submittedName>
</protein>
<proteinExistence type="predicted"/>
<dbReference type="Proteomes" id="UP000240294">
    <property type="component" value="Genome"/>
</dbReference>
<dbReference type="Pfam" id="PF24144">
    <property type="entry name" value="Phage_tudor"/>
    <property type="match status" value="1"/>
</dbReference>
<dbReference type="InterPro" id="IPR057121">
    <property type="entry name" value="Phage_tudor-like"/>
</dbReference>
<keyword evidence="2" id="KW-1185">Reference proteome</keyword>
<reference evidence="2" key="1">
    <citation type="submission" date="2018-01" db="EMBL/GenBank/DDBJ databases">
        <title>Direct submission.</title>
        <authorList>
            <person name="Ciacci N."/>
        </authorList>
    </citation>
    <scope>NUCLEOTIDE SEQUENCE [LARGE SCALE GENOMIC DNA]</scope>
</reference>